<dbReference type="InterPro" id="IPR003593">
    <property type="entry name" value="AAA+_ATPase"/>
</dbReference>
<comment type="caution">
    <text evidence="12">The sequence shown here is derived from an EMBL/GenBank/DDBJ whole genome shotgun (WGS) entry which is preliminary data.</text>
</comment>
<keyword evidence="6 9" id="KW-0143">Chaperone</keyword>
<keyword evidence="5 10" id="KW-0175">Coiled coil</keyword>
<dbReference type="GO" id="GO:0016887">
    <property type="term" value="F:ATP hydrolysis activity"/>
    <property type="evidence" value="ECO:0007669"/>
    <property type="project" value="InterPro"/>
</dbReference>
<dbReference type="AlphaFoldDB" id="A0A0G1Q8U6"/>
<comment type="similarity">
    <text evidence="1 9">Belongs to the ClpA/ClpB family.</text>
</comment>
<dbReference type="PROSITE" id="PS00871">
    <property type="entry name" value="CLPAB_2"/>
    <property type="match status" value="1"/>
</dbReference>
<dbReference type="STRING" id="1619050.UX20_C0006G0025"/>
<dbReference type="SUPFAM" id="SSF52540">
    <property type="entry name" value="P-loop containing nucleoside triphosphate hydrolases"/>
    <property type="match status" value="2"/>
</dbReference>
<evidence type="ECO:0000256" key="6">
    <source>
        <dbReference type="ARBA" id="ARBA00023186"/>
    </source>
</evidence>
<evidence type="ECO:0000313" key="13">
    <source>
        <dbReference type="Proteomes" id="UP000034911"/>
    </source>
</evidence>
<evidence type="ECO:0000256" key="7">
    <source>
        <dbReference type="ARBA" id="ARBA00026057"/>
    </source>
</evidence>
<dbReference type="FunFam" id="3.40.50.300:FF:000010">
    <property type="entry name" value="Chaperone clpB 1, putative"/>
    <property type="match status" value="1"/>
</dbReference>
<dbReference type="Gene3D" id="1.10.1780.10">
    <property type="entry name" value="Clp, N-terminal domain"/>
    <property type="match status" value="1"/>
</dbReference>
<dbReference type="InterPro" id="IPR050130">
    <property type="entry name" value="ClpA_ClpB"/>
</dbReference>
<evidence type="ECO:0000256" key="9">
    <source>
        <dbReference type="RuleBase" id="RU004432"/>
    </source>
</evidence>
<dbReference type="Proteomes" id="UP000034911">
    <property type="component" value="Unassembled WGS sequence"/>
</dbReference>
<evidence type="ECO:0000256" key="3">
    <source>
        <dbReference type="ARBA" id="ARBA00022741"/>
    </source>
</evidence>
<dbReference type="PRINTS" id="PR00300">
    <property type="entry name" value="CLPPROTEASEA"/>
</dbReference>
<comment type="function">
    <text evidence="10">Part of a stress-induced multi-chaperone system, it is involved in the recovery of the cell from heat-induced damage, in cooperation with DnaK, DnaJ and GrpE.</text>
</comment>
<dbReference type="InterPro" id="IPR019489">
    <property type="entry name" value="Clp_ATPase_C"/>
</dbReference>
<dbReference type="Pfam" id="PF07724">
    <property type="entry name" value="AAA_2"/>
    <property type="match status" value="1"/>
</dbReference>
<dbReference type="EMBL" id="LCLH01000006">
    <property type="protein sequence ID" value="KKU14123.1"/>
    <property type="molecule type" value="Genomic_DNA"/>
</dbReference>
<evidence type="ECO:0000256" key="2">
    <source>
        <dbReference type="ARBA" id="ARBA00022737"/>
    </source>
</evidence>
<dbReference type="Pfam" id="PF10431">
    <property type="entry name" value="ClpB_D2-small"/>
    <property type="match status" value="1"/>
</dbReference>
<dbReference type="SMART" id="SM01086">
    <property type="entry name" value="ClpB_D2-small"/>
    <property type="match status" value="1"/>
</dbReference>
<feature type="coiled-coil region" evidence="10">
    <location>
        <begin position="418"/>
        <end position="578"/>
    </location>
</feature>
<keyword evidence="10" id="KW-0346">Stress response</keyword>
<dbReference type="Pfam" id="PF00004">
    <property type="entry name" value="AAA"/>
    <property type="match status" value="1"/>
</dbReference>
<dbReference type="InterPro" id="IPR036628">
    <property type="entry name" value="Clp_N_dom_sf"/>
</dbReference>
<keyword evidence="3 9" id="KW-0547">Nucleotide-binding</keyword>
<keyword evidence="2 8" id="KW-0677">Repeat</keyword>
<dbReference type="GO" id="GO:0005524">
    <property type="term" value="F:ATP binding"/>
    <property type="evidence" value="ECO:0007669"/>
    <property type="project" value="UniProtKB-UniRule"/>
</dbReference>
<dbReference type="FunFam" id="3.40.50.300:FF:000120">
    <property type="entry name" value="ATP-dependent chaperone ClpB"/>
    <property type="match status" value="1"/>
</dbReference>
<dbReference type="Pfam" id="PF02861">
    <property type="entry name" value="Clp_N"/>
    <property type="match status" value="1"/>
</dbReference>
<dbReference type="SMART" id="SM00382">
    <property type="entry name" value="AAA"/>
    <property type="match status" value="2"/>
</dbReference>
<dbReference type="GO" id="GO:0042026">
    <property type="term" value="P:protein refolding"/>
    <property type="evidence" value="ECO:0007669"/>
    <property type="project" value="UniProtKB-UniRule"/>
</dbReference>
<organism evidence="12 13">
    <name type="scientific">Candidatus Magasanikbacteria bacterium GW2011_GWC2_45_8</name>
    <dbReference type="NCBI Taxonomy" id="1619050"/>
    <lineage>
        <taxon>Bacteria</taxon>
        <taxon>Candidatus Magasanikiibacteriota</taxon>
    </lineage>
</organism>
<name>A0A0G1Q8U6_9BACT</name>
<dbReference type="PROSITE" id="PS51903">
    <property type="entry name" value="CLP_R"/>
    <property type="match status" value="1"/>
</dbReference>
<dbReference type="InterPro" id="IPR004176">
    <property type="entry name" value="Clp_R_N"/>
</dbReference>
<dbReference type="FunFam" id="3.40.50.300:FF:000025">
    <property type="entry name" value="ATP-dependent Clp protease subunit"/>
    <property type="match status" value="1"/>
</dbReference>
<dbReference type="PANTHER" id="PTHR11638:SF18">
    <property type="entry name" value="HEAT SHOCK PROTEIN 104"/>
    <property type="match status" value="1"/>
</dbReference>
<dbReference type="Gene3D" id="3.40.50.300">
    <property type="entry name" value="P-loop containing nucleotide triphosphate hydrolases"/>
    <property type="match status" value="3"/>
</dbReference>
<sequence length="881" mass="99260">MINPNQFTLKSQEAIQQAHRISSEYGQPQLEVPHLMLALLEQQDGVVVSVLKKLRVDMSALTHAVEQTALTLPKHAGFDAGGGLGQIYLSPELTKVLSLAVEEAKKMKDDFVSTEHLLLGILQNKNQTQSALNDAGVSYDEVLKVLVSIRGNQRVDSPEPESKYQALEKYGRNLTAAARQEKLDPVIGRDEEIRRVMQVLSRRTKNNPVLIGEPGTGKTAIVEGLAQRIVSGDVPESLKDKELISLDLGSLVAGTKFRGEFEDRLKAVLKEVIESAGRIVMFIDELHTIVGAGGSEGAIDASNMLKPALARGELHAIGATTLKEYQKYIEKDAALERRFQPVYVSEPSVEDTIAILRGIKEKYEVHHGVRITDNAIVAAAKLSARYITDRFLPDKAVDLIDEATSALRMSIDSMPADLDRYKREETRLQIEKKALEKENDEQSKERLQALEKELAELKEKTSSLELQWKNEKDIITKIRTYKKQIEKLRQTADIAERQGDLQKVAEIRYGHIPATEESIREEEKRLMQAQKGRQILKEEVTEEDIAAVIARWTGIPVSRMLEDELHKLARMEDELQQRVVGQAEAITAVANAVRRNRAGISEEKRPIGSFIFLGPTGVGKTELARALAEFMFNDENALIRLDMSEYMEKHSISRMVGSPPGYVGHEEGGQLTEIIRRRPYSVILFDEIEKAHPDVFNMLLQILDDGRLTDSKGRTVNFKNAVIIMTSNLGSEAILEMSQKGSLGFEENHSKKKDMEKIMEEKIMEILKDRFKPEFLNRLDEIIIFHSLKQKQIERIVELQLALVEKRLQEKRIKMKVSEKAHKFLAEKGYDPNFGARPLKRTIQTNLLDPLAMDIIEGTIKEGQDIEVDVEKGKMIITGKK</sequence>
<evidence type="ECO:0000256" key="5">
    <source>
        <dbReference type="ARBA" id="ARBA00023054"/>
    </source>
</evidence>
<proteinExistence type="inferred from homology"/>
<dbReference type="InterPro" id="IPR003959">
    <property type="entry name" value="ATPase_AAA_core"/>
</dbReference>
<dbReference type="InterPro" id="IPR028299">
    <property type="entry name" value="ClpA/B_CS2"/>
</dbReference>
<dbReference type="SUPFAM" id="SSF81923">
    <property type="entry name" value="Double Clp-N motif"/>
    <property type="match status" value="1"/>
</dbReference>
<dbReference type="InterPro" id="IPR027417">
    <property type="entry name" value="P-loop_NTPase"/>
</dbReference>
<evidence type="ECO:0000259" key="11">
    <source>
        <dbReference type="PROSITE" id="PS51903"/>
    </source>
</evidence>
<evidence type="ECO:0000256" key="10">
    <source>
        <dbReference type="RuleBase" id="RU362034"/>
    </source>
</evidence>
<dbReference type="PATRIC" id="fig|1619050.3.peg.142"/>
<dbReference type="CDD" id="cd00009">
    <property type="entry name" value="AAA"/>
    <property type="match status" value="1"/>
</dbReference>
<evidence type="ECO:0000256" key="1">
    <source>
        <dbReference type="ARBA" id="ARBA00008675"/>
    </source>
</evidence>
<gene>
    <name evidence="10" type="primary">clpB</name>
    <name evidence="12" type="ORF">UX20_C0006G0025</name>
</gene>
<evidence type="ECO:0000313" key="12">
    <source>
        <dbReference type="EMBL" id="KKU14123.1"/>
    </source>
</evidence>
<keyword evidence="10" id="KW-0963">Cytoplasm</keyword>
<protein>
    <recommendedName>
        <fullName evidence="10">Chaperone protein ClpB</fullName>
    </recommendedName>
</protein>
<comment type="subcellular location">
    <subcellularLocation>
        <location evidence="10">Cytoplasm</location>
    </subcellularLocation>
</comment>
<comment type="subunit">
    <text evidence="10">Homohexamer; The oligomerization is ATP-dependent.</text>
</comment>
<dbReference type="PROSITE" id="PS00870">
    <property type="entry name" value="CLPAB_1"/>
    <property type="match status" value="1"/>
</dbReference>
<dbReference type="CDD" id="cd19499">
    <property type="entry name" value="RecA-like_ClpB_Hsp104-like"/>
    <property type="match status" value="1"/>
</dbReference>
<evidence type="ECO:0000256" key="8">
    <source>
        <dbReference type="PROSITE-ProRule" id="PRU01251"/>
    </source>
</evidence>
<reference evidence="12 13" key="1">
    <citation type="journal article" date="2015" name="Nature">
        <title>rRNA introns, odd ribosomes, and small enigmatic genomes across a large radiation of phyla.</title>
        <authorList>
            <person name="Brown C.T."/>
            <person name="Hug L.A."/>
            <person name="Thomas B.C."/>
            <person name="Sharon I."/>
            <person name="Castelle C.J."/>
            <person name="Singh A."/>
            <person name="Wilkins M.J."/>
            <person name="Williams K.H."/>
            <person name="Banfield J.F."/>
        </authorList>
    </citation>
    <scope>NUCLEOTIDE SEQUENCE [LARGE SCALE GENOMIC DNA]</scope>
</reference>
<dbReference type="InterPro" id="IPR041546">
    <property type="entry name" value="ClpA/ClpB_AAA_lid"/>
</dbReference>
<dbReference type="InterPro" id="IPR018368">
    <property type="entry name" value="ClpA/B_CS1"/>
</dbReference>
<dbReference type="InterPro" id="IPR001270">
    <property type="entry name" value="ClpA/B"/>
</dbReference>
<dbReference type="NCBIfam" id="TIGR03346">
    <property type="entry name" value="chaperone_ClpB"/>
    <property type="match status" value="1"/>
</dbReference>
<comment type="subunit">
    <text evidence="7">Homohexamer. The oligomerization is ATP-dependent.</text>
</comment>
<accession>A0A0G1Q8U6</accession>
<dbReference type="Gene3D" id="1.10.8.60">
    <property type="match status" value="1"/>
</dbReference>
<keyword evidence="4 9" id="KW-0067">ATP-binding</keyword>
<dbReference type="GO" id="GO:0005737">
    <property type="term" value="C:cytoplasm"/>
    <property type="evidence" value="ECO:0007669"/>
    <property type="project" value="UniProtKB-SubCell"/>
</dbReference>
<dbReference type="GO" id="GO:0034605">
    <property type="term" value="P:cellular response to heat"/>
    <property type="evidence" value="ECO:0007669"/>
    <property type="project" value="TreeGrafter"/>
</dbReference>
<dbReference type="PANTHER" id="PTHR11638">
    <property type="entry name" value="ATP-DEPENDENT CLP PROTEASE"/>
    <property type="match status" value="1"/>
</dbReference>
<feature type="domain" description="Clp R" evidence="11">
    <location>
        <begin position="4"/>
        <end position="152"/>
    </location>
</feature>
<dbReference type="InterPro" id="IPR017730">
    <property type="entry name" value="Chaperonin_ClpB"/>
</dbReference>
<dbReference type="Pfam" id="PF17871">
    <property type="entry name" value="AAA_lid_9"/>
    <property type="match status" value="1"/>
</dbReference>
<dbReference type="FunFam" id="1.10.8.60:FF:000017">
    <property type="entry name" value="ATP-dependent chaperone ClpB"/>
    <property type="match status" value="1"/>
</dbReference>
<evidence type="ECO:0000256" key="4">
    <source>
        <dbReference type="ARBA" id="ARBA00022840"/>
    </source>
</evidence>